<evidence type="ECO:0000313" key="3">
    <source>
        <dbReference type="Proteomes" id="UP000231564"/>
    </source>
</evidence>
<gene>
    <name evidence="2" type="ORF">MARIT_0226</name>
</gene>
<feature type="transmembrane region" description="Helical" evidence="1">
    <location>
        <begin position="115"/>
        <end position="138"/>
    </location>
</feature>
<dbReference type="GeneID" id="47721830"/>
<feature type="transmembrane region" description="Helical" evidence="1">
    <location>
        <begin position="91"/>
        <end position="109"/>
    </location>
</feature>
<keyword evidence="1" id="KW-0472">Membrane</keyword>
<dbReference type="RefSeq" id="WP_024740293.1">
    <property type="nucleotide sequence ID" value="NZ_BAUG01000005.1"/>
</dbReference>
<name>A0A2H1E5V0_9FLAO</name>
<dbReference type="Proteomes" id="UP000231564">
    <property type="component" value="Chromosome MARIT"/>
</dbReference>
<reference evidence="2 3" key="1">
    <citation type="submission" date="2016-11" db="EMBL/GenBank/DDBJ databases">
        <authorList>
            <person name="Jaros S."/>
            <person name="Januszkiewicz K."/>
            <person name="Wedrychowicz H."/>
        </authorList>
    </citation>
    <scope>NUCLEOTIDE SEQUENCE [LARGE SCALE GENOMIC DNA]</scope>
    <source>
        <strain evidence="2">NCIMB 2154T</strain>
    </source>
</reference>
<keyword evidence="1" id="KW-1133">Transmembrane helix</keyword>
<feature type="transmembrane region" description="Helical" evidence="1">
    <location>
        <begin position="159"/>
        <end position="178"/>
    </location>
</feature>
<evidence type="ECO:0000256" key="1">
    <source>
        <dbReference type="SAM" id="Phobius"/>
    </source>
</evidence>
<dbReference type="EMBL" id="LT634361">
    <property type="protein sequence ID" value="SFZ80136.1"/>
    <property type="molecule type" value="Genomic_DNA"/>
</dbReference>
<organism evidence="2 3">
    <name type="scientific">Tenacibaculum maritimum NCIMB 2154</name>
    <dbReference type="NCBI Taxonomy" id="1349785"/>
    <lineage>
        <taxon>Bacteria</taxon>
        <taxon>Pseudomonadati</taxon>
        <taxon>Bacteroidota</taxon>
        <taxon>Flavobacteriia</taxon>
        <taxon>Flavobacteriales</taxon>
        <taxon>Flavobacteriaceae</taxon>
        <taxon>Tenacibaculum</taxon>
    </lineage>
</organism>
<protein>
    <submittedName>
        <fullName evidence="2">Uncharacterized protein</fullName>
    </submittedName>
</protein>
<keyword evidence="1" id="KW-0812">Transmembrane</keyword>
<dbReference type="KEGG" id="tmar:MARIT_0226"/>
<dbReference type="STRING" id="1349785.GCA_000509405_02425"/>
<dbReference type="AlphaFoldDB" id="A0A2H1E5V0"/>
<accession>A0A2H1E5V0</accession>
<feature type="transmembrane region" description="Helical" evidence="1">
    <location>
        <begin position="190"/>
        <end position="212"/>
    </location>
</feature>
<evidence type="ECO:0000313" key="2">
    <source>
        <dbReference type="EMBL" id="SFZ80136.1"/>
    </source>
</evidence>
<keyword evidence="3" id="KW-1185">Reference proteome</keyword>
<dbReference type="OrthoDB" id="662673at2"/>
<sequence length="230" mass="27232">MKLTNNEIKALYKFTQEHYVAYYDVQVELVDHLANDIERIWEGSPSLSFEKARERAFKKFGVFGFLDIVEEKRKQVGKKYRRILWKFIEEWFKLPKIVWTIMIFLFFYSLTQFKISAYVFSFILFSIGIIDIFLCFKLKRNSNKRFKKQGKKWMLEEMIFNVASFNGIFLSSNIVGIHTKLVEEVPSFNFSILISIIATVAMLYSYISLILIPNKADKLLLEAYPEYGLI</sequence>
<proteinExistence type="predicted"/>